<dbReference type="Proteomes" id="UP001082899">
    <property type="component" value="Unassembled WGS sequence"/>
</dbReference>
<evidence type="ECO:0000313" key="2">
    <source>
        <dbReference type="EMBL" id="MCY0386094.1"/>
    </source>
</evidence>
<dbReference type="SUPFAM" id="SSF55729">
    <property type="entry name" value="Acyl-CoA N-acyltransferases (Nat)"/>
    <property type="match status" value="1"/>
</dbReference>
<keyword evidence="3" id="KW-1185">Reference proteome</keyword>
<dbReference type="CDD" id="cd04301">
    <property type="entry name" value="NAT_SF"/>
    <property type="match status" value="1"/>
</dbReference>
<accession>A0ABT3ZHU2</accession>
<dbReference type="EMBL" id="JAPMXC010000001">
    <property type="protein sequence ID" value="MCY0386094.1"/>
    <property type="molecule type" value="Genomic_DNA"/>
</dbReference>
<dbReference type="InterPro" id="IPR016181">
    <property type="entry name" value="Acyl_CoA_acyltransferase"/>
</dbReference>
<gene>
    <name evidence="2" type="ORF">OVY01_02300</name>
</gene>
<evidence type="ECO:0000313" key="3">
    <source>
        <dbReference type="Proteomes" id="UP001082899"/>
    </source>
</evidence>
<proteinExistence type="predicted"/>
<feature type="domain" description="N-acetyltransferase" evidence="1">
    <location>
        <begin position="126"/>
        <end position="272"/>
    </location>
</feature>
<dbReference type="Gene3D" id="3.40.630.30">
    <property type="match status" value="1"/>
</dbReference>
<comment type="caution">
    <text evidence="2">The sequence shown here is derived from an EMBL/GenBank/DDBJ whole genome shotgun (WGS) entry which is preliminary data.</text>
</comment>
<dbReference type="Pfam" id="PF00583">
    <property type="entry name" value="Acetyltransf_1"/>
    <property type="match status" value="1"/>
</dbReference>
<name>A0ABT3ZHU2_9BURK</name>
<dbReference type="RefSeq" id="WP_267845342.1">
    <property type="nucleotide sequence ID" value="NZ_JAPMXC010000001.1"/>
</dbReference>
<reference evidence="2" key="1">
    <citation type="submission" date="2022-11" db="EMBL/GenBank/DDBJ databases">
        <title>Robbsia betulipollinis sp. nov., isolated from pollen of birch (Betula pendula).</title>
        <authorList>
            <person name="Shi H."/>
            <person name="Ambika Manirajan B."/>
            <person name="Ratering S."/>
            <person name="Geissler-Plaum R."/>
            <person name="Schnell S."/>
        </authorList>
    </citation>
    <scope>NUCLEOTIDE SEQUENCE</scope>
    <source>
        <strain evidence="2">Bb-Pol-6</strain>
    </source>
</reference>
<evidence type="ECO:0000259" key="1">
    <source>
        <dbReference type="PROSITE" id="PS51186"/>
    </source>
</evidence>
<sequence length="272" mass="29366">MEEMDACHLARQAATHAHLYPGQKAVSIDIAGGTAMLTETRYGRKLNHVAGAGMLSPFDHDRIARLERQYEAIGLRAEFDLCPHVKPDCLAVLARRCYTVNAFSNSYALTLAALPATPAMPNGFAARLVDGEEARAQWIKTSVAAFSHVDTGRSVALAEILARNAAHRLDTILRMLDIDGAPAGSAAMAIFDTSLGKTAHLYIAGTLPEFRKRGVQAALLHARLQQARDMGCVLATLTARPHNGSARNAERAGFTLAYTKPTFVAPDRRSPH</sequence>
<organism evidence="2 3">
    <name type="scientific">Robbsia betulipollinis</name>
    <dbReference type="NCBI Taxonomy" id="2981849"/>
    <lineage>
        <taxon>Bacteria</taxon>
        <taxon>Pseudomonadati</taxon>
        <taxon>Pseudomonadota</taxon>
        <taxon>Betaproteobacteria</taxon>
        <taxon>Burkholderiales</taxon>
        <taxon>Burkholderiaceae</taxon>
        <taxon>Robbsia</taxon>
    </lineage>
</organism>
<protein>
    <submittedName>
        <fullName evidence="2">GNAT family N-acetyltransferase</fullName>
    </submittedName>
</protein>
<dbReference type="PROSITE" id="PS51186">
    <property type="entry name" value="GNAT"/>
    <property type="match status" value="1"/>
</dbReference>
<dbReference type="InterPro" id="IPR000182">
    <property type="entry name" value="GNAT_dom"/>
</dbReference>